<reference evidence="1" key="1">
    <citation type="submission" date="2020-09" db="EMBL/GenBank/DDBJ databases">
        <authorList>
            <person name="Kim M.K."/>
        </authorList>
    </citation>
    <scope>NUCLEOTIDE SEQUENCE</scope>
    <source>
        <strain evidence="1">BT702</strain>
    </source>
</reference>
<dbReference type="AlphaFoldDB" id="A0A927AQX0"/>
<organism evidence="1 2">
    <name type="scientific">Spirosoma profusum</name>
    <dbReference type="NCBI Taxonomy" id="2771354"/>
    <lineage>
        <taxon>Bacteria</taxon>
        <taxon>Pseudomonadati</taxon>
        <taxon>Bacteroidota</taxon>
        <taxon>Cytophagia</taxon>
        <taxon>Cytophagales</taxon>
        <taxon>Cytophagaceae</taxon>
        <taxon>Spirosoma</taxon>
    </lineage>
</organism>
<dbReference type="EMBL" id="JACWZY010000008">
    <property type="protein sequence ID" value="MBD2701368.1"/>
    <property type="molecule type" value="Genomic_DNA"/>
</dbReference>
<evidence type="ECO:0000313" key="2">
    <source>
        <dbReference type="Proteomes" id="UP000598820"/>
    </source>
</evidence>
<proteinExistence type="predicted"/>
<evidence type="ECO:0000313" key="1">
    <source>
        <dbReference type="EMBL" id="MBD2701368.1"/>
    </source>
</evidence>
<dbReference type="RefSeq" id="WP_190887225.1">
    <property type="nucleotide sequence ID" value="NZ_JACWZY010000008.1"/>
</dbReference>
<dbReference type="Proteomes" id="UP000598820">
    <property type="component" value="Unassembled WGS sequence"/>
</dbReference>
<sequence>MPFVPREREQVRIEELMDPFALPFSKFTEKQWATIYGMTYTVDYVMYGKDDEGHYVVLILKGEPI</sequence>
<accession>A0A927AQX0</accession>
<protein>
    <submittedName>
        <fullName evidence="1">Uncharacterized protein</fullName>
    </submittedName>
</protein>
<gene>
    <name evidence="1" type="ORF">IC229_12015</name>
</gene>
<comment type="caution">
    <text evidence="1">The sequence shown here is derived from an EMBL/GenBank/DDBJ whole genome shotgun (WGS) entry which is preliminary data.</text>
</comment>
<keyword evidence="2" id="KW-1185">Reference proteome</keyword>
<name>A0A927AQX0_9BACT</name>